<evidence type="ECO:0000256" key="11">
    <source>
        <dbReference type="SAM" id="Phobius"/>
    </source>
</evidence>
<dbReference type="Proteomes" id="UP000001307">
    <property type="component" value="Unassembled WGS sequence"/>
</dbReference>
<dbReference type="InterPro" id="IPR038359">
    <property type="entry name" value="Connexin_N_sf"/>
</dbReference>
<dbReference type="PANTHER" id="PTHR11984">
    <property type="entry name" value="CONNEXIN"/>
    <property type="match status" value="1"/>
</dbReference>
<dbReference type="EMBL" id="FN653016">
    <property type="protein sequence ID" value="CBY07205.1"/>
    <property type="molecule type" value="Genomic_DNA"/>
</dbReference>
<dbReference type="SMART" id="SM01089">
    <property type="entry name" value="Connexin_CCC"/>
    <property type="match status" value="1"/>
</dbReference>
<dbReference type="Gene3D" id="1.20.1440.80">
    <property type="entry name" value="Gap junction channel protein cysteine-rich domain"/>
    <property type="match status" value="1"/>
</dbReference>
<dbReference type="InParanoid" id="E4WTQ3"/>
<evidence type="ECO:0000259" key="12">
    <source>
        <dbReference type="SMART" id="SM01089"/>
    </source>
</evidence>
<evidence type="ECO:0000256" key="3">
    <source>
        <dbReference type="ARBA" id="ARBA00022475"/>
    </source>
</evidence>
<keyword evidence="14" id="KW-1185">Reference proteome</keyword>
<evidence type="ECO:0000256" key="10">
    <source>
        <dbReference type="SAM" id="MobiDB-lite"/>
    </source>
</evidence>
<evidence type="ECO:0000256" key="4">
    <source>
        <dbReference type="ARBA" id="ARBA00022692"/>
    </source>
</evidence>
<evidence type="ECO:0000256" key="7">
    <source>
        <dbReference type="ARBA" id="ARBA00022989"/>
    </source>
</evidence>
<evidence type="ECO:0000256" key="6">
    <source>
        <dbReference type="ARBA" id="ARBA00022949"/>
    </source>
</evidence>
<keyword evidence="4 9" id="KW-0812">Transmembrane</keyword>
<dbReference type="GO" id="GO:0005922">
    <property type="term" value="C:connexin complex"/>
    <property type="evidence" value="ECO:0007669"/>
    <property type="project" value="InterPro"/>
</dbReference>
<evidence type="ECO:0000256" key="9">
    <source>
        <dbReference type="RuleBase" id="RU000630"/>
    </source>
</evidence>
<reference evidence="13" key="1">
    <citation type="journal article" date="2010" name="Science">
        <title>Plasticity of animal genome architecture unmasked by rapid evolution of a pelagic tunicate.</title>
        <authorList>
            <person name="Denoeud F."/>
            <person name="Henriet S."/>
            <person name="Mungpakdee S."/>
            <person name="Aury J.M."/>
            <person name="Da Silva C."/>
            <person name="Brinkmann H."/>
            <person name="Mikhaleva J."/>
            <person name="Olsen L.C."/>
            <person name="Jubin C."/>
            <person name="Canestro C."/>
            <person name="Bouquet J.M."/>
            <person name="Danks G."/>
            <person name="Poulain J."/>
            <person name="Campsteijn C."/>
            <person name="Adamski M."/>
            <person name="Cross I."/>
            <person name="Yadetie F."/>
            <person name="Muffato M."/>
            <person name="Louis A."/>
            <person name="Butcher S."/>
            <person name="Tsagkogeorga G."/>
            <person name="Konrad A."/>
            <person name="Singh S."/>
            <person name="Jensen M.F."/>
            <person name="Cong E.H."/>
            <person name="Eikeseth-Otteraa H."/>
            <person name="Noel B."/>
            <person name="Anthouard V."/>
            <person name="Porcel B.M."/>
            <person name="Kachouri-Lafond R."/>
            <person name="Nishino A."/>
            <person name="Ugolini M."/>
            <person name="Chourrout P."/>
            <person name="Nishida H."/>
            <person name="Aasland R."/>
            <person name="Huzurbazar S."/>
            <person name="Westhof E."/>
            <person name="Delsuc F."/>
            <person name="Lehrach H."/>
            <person name="Reinhardt R."/>
            <person name="Weissenbach J."/>
            <person name="Roy S.W."/>
            <person name="Artiguenave F."/>
            <person name="Postlethwait J.H."/>
            <person name="Manak J.R."/>
            <person name="Thompson E.M."/>
            <person name="Jaillon O."/>
            <person name="Du Pasquier L."/>
            <person name="Boudinot P."/>
            <person name="Liberles D.A."/>
            <person name="Volff J.N."/>
            <person name="Philippe H."/>
            <person name="Lenhard B."/>
            <person name="Roest Crollius H."/>
            <person name="Wincker P."/>
            <person name="Chourrout D."/>
        </authorList>
    </citation>
    <scope>NUCLEOTIDE SEQUENCE [LARGE SCALE GENOMIC DNA]</scope>
</reference>
<dbReference type="InterPro" id="IPR017990">
    <property type="entry name" value="Connexin_CS"/>
</dbReference>
<keyword evidence="3" id="KW-1003">Cell membrane</keyword>
<proteinExistence type="inferred from homology"/>
<dbReference type="InterPro" id="IPR013092">
    <property type="entry name" value="Connexin_N"/>
</dbReference>
<organism evidence="13">
    <name type="scientific">Oikopleura dioica</name>
    <name type="common">Tunicate</name>
    <dbReference type="NCBI Taxonomy" id="34765"/>
    <lineage>
        <taxon>Eukaryota</taxon>
        <taxon>Metazoa</taxon>
        <taxon>Chordata</taxon>
        <taxon>Tunicata</taxon>
        <taxon>Appendicularia</taxon>
        <taxon>Copelata</taxon>
        <taxon>Oikopleuridae</taxon>
        <taxon>Oikopleura</taxon>
    </lineage>
</organism>
<keyword evidence="5 9" id="KW-0303">Gap junction</keyword>
<evidence type="ECO:0000256" key="5">
    <source>
        <dbReference type="ARBA" id="ARBA00022868"/>
    </source>
</evidence>
<dbReference type="PANTHER" id="PTHR11984:SF53">
    <property type="entry name" value="GAP JUNCTION PROTEIN"/>
    <property type="match status" value="1"/>
</dbReference>
<dbReference type="Pfam" id="PF00029">
    <property type="entry name" value="Connexin"/>
    <property type="match status" value="1"/>
</dbReference>
<evidence type="ECO:0000313" key="14">
    <source>
        <dbReference type="Proteomes" id="UP000001307"/>
    </source>
</evidence>
<feature type="transmembrane region" description="Helical" evidence="11">
    <location>
        <begin position="75"/>
        <end position="95"/>
    </location>
</feature>
<dbReference type="PROSITE" id="PS00408">
    <property type="entry name" value="CONNEXINS_2"/>
    <property type="match status" value="1"/>
</dbReference>
<sequence length="324" mass="37513">MAGWHVIENYLQETQKHTTLLGKYWISTFLALRLLLLFSIVGSAFGASDLECDTKTPGCARMCVNQFFPITPNGFWAIQMLCVCLPIMLFVVYVSDKKQKIAIARKLCLEALEKEKSAIENEYSAKLKALKEDLEKIDYSKDYETMRGITIDGNQLEKQLKEEEERINEECEKRQNALEKAKKDEKENKDDDRATKATKSENSTPSVLFLAYVTMVFFRTIIEAFFIWYYFQVYAWTLTMPETYQCDREPCNMIVTCYISRPHQKTIAIWIMFVTGLLTVFIGLIEFAQQVPKIGAAWNARHDDITKKYKVGHLSSEQIRLTSM</sequence>
<dbReference type="GO" id="GO:0005243">
    <property type="term" value="F:gap junction channel activity"/>
    <property type="evidence" value="ECO:0007669"/>
    <property type="project" value="TreeGrafter"/>
</dbReference>
<keyword evidence="6" id="KW-0965">Cell junction</keyword>
<dbReference type="PRINTS" id="PR00206">
    <property type="entry name" value="CONNEXIN"/>
</dbReference>
<keyword evidence="8 11" id="KW-0472">Membrane</keyword>
<feature type="domain" description="Connexin cysteine-rich" evidence="12">
    <location>
        <begin position="222"/>
        <end position="290"/>
    </location>
</feature>
<feature type="transmembrane region" description="Helical" evidence="11">
    <location>
        <begin position="267"/>
        <end position="285"/>
    </location>
</feature>
<accession>E4WTQ3</accession>
<dbReference type="InterPro" id="IPR000500">
    <property type="entry name" value="Connexin"/>
</dbReference>
<comment type="subcellular location">
    <subcellularLocation>
        <location evidence="1">Cell junction</location>
        <location evidence="1">Gap junction</location>
    </subcellularLocation>
    <subcellularLocation>
        <location evidence="2 9">Cell membrane</location>
        <topology evidence="2 9">Multi-pass membrane protein</topology>
    </subcellularLocation>
</comment>
<evidence type="ECO:0000313" key="13">
    <source>
        <dbReference type="EMBL" id="CBY07205.1"/>
    </source>
</evidence>
<evidence type="ECO:0000256" key="2">
    <source>
        <dbReference type="ARBA" id="ARBA00004651"/>
    </source>
</evidence>
<feature type="region of interest" description="Disordered" evidence="10">
    <location>
        <begin position="171"/>
        <end position="198"/>
    </location>
</feature>
<comment type="function">
    <text evidence="9">One gap junction consists of a cluster of closely packed pairs of transmembrane channels, the connexons, through which materials of low MW diffuse from one cell to a neighboring cell.</text>
</comment>
<comment type="similarity">
    <text evidence="9">Belongs to the connexin family.</text>
</comment>
<dbReference type="OrthoDB" id="8719005at2759"/>
<protein>
    <recommendedName>
        <fullName evidence="9">Gap junction protein</fullName>
    </recommendedName>
</protein>
<keyword evidence="7 11" id="KW-1133">Transmembrane helix</keyword>
<feature type="transmembrane region" description="Helical" evidence="11">
    <location>
        <begin position="207"/>
        <end position="231"/>
    </location>
</feature>
<dbReference type="AlphaFoldDB" id="E4WTQ3"/>
<dbReference type="GO" id="GO:0007267">
    <property type="term" value="P:cell-cell signaling"/>
    <property type="evidence" value="ECO:0007669"/>
    <property type="project" value="TreeGrafter"/>
</dbReference>
<comment type="subunit">
    <text evidence="9">A connexon is composed of a hexamer of connexins.</text>
</comment>
<evidence type="ECO:0000256" key="1">
    <source>
        <dbReference type="ARBA" id="ARBA00004610"/>
    </source>
</evidence>
<name>E4WTQ3_OIKDI</name>
<dbReference type="InterPro" id="IPR019570">
    <property type="entry name" value="Connexin_CCC"/>
</dbReference>
<feature type="transmembrane region" description="Helical" evidence="11">
    <location>
        <begin position="24"/>
        <end position="47"/>
    </location>
</feature>
<gene>
    <name evidence="13" type="ORF">GSOID_T00006293001</name>
</gene>
<evidence type="ECO:0000256" key="8">
    <source>
        <dbReference type="ARBA" id="ARBA00023136"/>
    </source>
</evidence>